<feature type="transmembrane region" description="Helical" evidence="1">
    <location>
        <begin position="120"/>
        <end position="153"/>
    </location>
</feature>
<comment type="caution">
    <text evidence="2">The sequence shown here is derived from an EMBL/GenBank/DDBJ whole genome shotgun (WGS) entry which is preliminary data.</text>
</comment>
<evidence type="ECO:0000256" key="1">
    <source>
        <dbReference type="SAM" id="Phobius"/>
    </source>
</evidence>
<gene>
    <name evidence="2" type="ORF">ATJ78_2909</name>
</gene>
<keyword evidence="3" id="KW-1185">Reference proteome</keyword>
<dbReference type="RefSeq" id="WP_143741433.1">
    <property type="nucleotide sequence ID" value="NZ_PDJE01000001.1"/>
</dbReference>
<feature type="transmembrane region" description="Helical" evidence="1">
    <location>
        <begin position="91"/>
        <end position="108"/>
    </location>
</feature>
<feature type="transmembrane region" description="Helical" evidence="1">
    <location>
        <begin position="62"/>
        <end position="79"/>
    </location>
</feature>
<evidence type="ECO:0000313" key="3">
    <source>
        <dbReference type="Proteomes" id="UP000221369"/>
    </source>
</evidence>
<keyword evidence="1" id="KW-1133">Transmembrane helix</keyword>
<organism evidence="2 3">
    <name type="scientific">Paramicrobacterium agarici</name>
    <dbReference type="NCBI Taxonomy" id="630514"/>
    <lineage>
        <taxon>Bacteria</taxon>
        <taxon>Bacillati</taxon>
        <taxon>Actinomycetota</taxon>
        <taxon>Actinomycetes</taxon>
        <taxon>Micrococcales</taxon>
        <taxon>Microbacteriaceae</taxon>
        <taxon>Paramicrobacterium</taxon>
    </lineage>
</organism>
<evidence type="ECO:0000313" key="2">
    <source>
        <dbReference type="EMBL" id="PFG31926.1"/>
    </source>
</evidence>
<keyword evidence="1" id="KW-0812">Transmembrane</keyword>
<keyword evidence="1" id="KW-0472">Membrane</keyword>
<evidence type="ECO:0008006" key="4">
    <source>
        <dbReference type="Google" id="ProtNLM"/>
    </source>
</evidence>
<proteinExistence type="predicted"/>
<name>A0A2A9DZW6_9MICO</name>
<accession>A0A2A9DZW6</accession>
<protein>
    <recommendedName>
        <fullName evidence="4">Signal transduction histidine kinase</fullName>
    </recommendedName>
</protein>
<dbReference type="EMBL" id="PDJE01000001">
    <property type="protein sequence ID" value="PFG31926.1"/>
    <property type="molecule type" value="Genomic_DNA"/>
</dbReference>
<feature type="transmembrane region" description="Helical" evidence="1">
    <location>
        <begin position="34"/>
        <end position="55"/>
    </location>
</feature>
<dbReference type="AlphaFoldDB" id="A0A2A9DZW6"/>
<sequence>MNSIPRSTLITLAAVFSAYHVARGLLTLGTATHAAPIIVALAVYAVVTVLVLAPFGGRGMPTWAAALAFSCAVVVTLLVTSQLDAHADNGYATWHTNAVGTLMVIIVVRGHKLMAAAGTLFLIVYSVAWCGLMGSAQIGVTGAVAWVVLAYVMTGALQKAEAGATQLVEAEREAVRWEAAQHAHRSERRERLETASRIAGPLLRDVVLAQGRLTDAERDQARLIEARLRDDIRGRALANDRVRDAALAARRRGIIVQLLDEGTIDDLDATERQRVLDRVAAAIDAAETERLIVRTAPEHSDVAVTIVGVSSPPPGSDDTEDDVDVWLEIPRQERG</sequence>
<dbReference type="Proteomes" id="UP000221369">
    <property type="component" value="Unassembled WGS sequence"/>
</dbReference>
<reference evidence="2 3" key="1">
    <citation type="submission" date="2017-10" db="EMBL/GenBank/DDBJ databases">
        <title>Sequencing the genomes of 1000 actinobacteria strains.</title>
        <authorList>
            <person name="Klenk H.-P."/>
        </authorList>
    </citation>
    <scope>NUCLEOTIDE SEQUENCE [LARGE SCALE GENOMIC DNA]</scope>
    <source>
        <strain evidence="2 3">DSM 21798</strain>
    </source>
</reference>